<comment type="caution">
    <text evidence="1">The sequence shown here is derived from an EMBL/GenBank/DDBJ whole genome shotgun (WGS) entry which is preliminary data.</text>
</comment>
<protein>
    <submittedName>
        <fullName evidence="1">Uncharacterized protein</fullName>
    </submittedName>
</protein>
<organism evidence="1 2">
    <name type="scientific">Allacma fusca</name>
    <dbReference type="NCBI Taxonomy" id="39272"/>
    <lineage>
        <taxon>Eukaryota</taxon>
        <taxon>Metazoa</taxon>
        <taxon>Ecdysozoa</taxon>
        <taxon>Arthropoda</taxon>
        <taxon>Hexapoda</taxon>
        <taxon>Collembola</taxon>
        <taxon>Symphypleona</taxon>
        <taxon>Sminthuridae</taxon>
        <taxon>Allacma</taxon>
    </lineage>
</organism>
<gene>
    <name evidence="1" type="ORF">AFUS01_LOCUS32369</name>
</gene>
<name>A0A8J2KYH6_9HEXA</name>
<accession>A0A8J2KYH6</accession>
<proteinExistence type="predicted"/>
<dbReference type="Proteomes" id="UP000708208">
    <property type="component" value="Unassembled WGS sequence"/>
</dbReference>
<dbReference type="EMBL" id="CAJVCH010525249">
    <property type="protein sequence ID" value="CAG7822078.1"/>
    <property type="molecule type" value="Genomic_DNA"/>
</dbReference>
<keyword evidence="2" id="KW-1185">Reference proteome</keyword>
<dbReference type="AlphaFoldDB" id="A0A8J2KYH6"/>
<evidence type="ECO:0000313" key="2">
    <source>
        <dbReference type="Proteomes" id="UP000708208"/>
    </source>
</evidence>
<evidence type="ECO:0000313" key="1">
    <source>
        <dbReference type="EMBL" id="CAG7822078.1"/>
    </source>
</evidence>
<reference evidence="1" key="1">
    <citation type="submission" date="2021-06" db="EMBL/GenBank/DDBJ databases">
        <authorList>
            <person name="Hodson N. C."/>
            <person name="Mongue J. A."/>
            <person name="Jaron S. K."/>
        </authorList>
    </citation>
    <scope>NUCLEOTIDE SEQUENCE</scope>
</reference>
<sequence length="155" mass="17197">MAPVKQSFVCKCESPFSTLSGVSEHYERNCRLNPDLPATHLDANDQSLIFLDLKIINAQRVTSRISVVDMTGASQASFPDDSYDDVFANMPLEIDDRDDDLFAAVDLEAIQTNVVDHLDCVSEDPNHPRPEAEGIHIEEIIPSPHPRCGNPECFS</sequence>